<dbReference type="PRINTS" id="PR00121">
    <property type="entry name" value="NAKATPASE"/>
</dbReference>
<proteinExistence type="predicted"/>
<dbReference type="NCBIfam" id="TIGR01494">
    <property type="entry name" value="ATPase_P-type"/>
    <property type="match status" value="2"/>
</dbReference>
<dbReference type="Pfam" id="PF00690">
    <property type="entry name" value="Cation_ATPase_N"/>
    <property type="match status" value="1"/>
</dbReference>
<dbReference type="GO" id="GO:0016887">
    <property type="term" value="F:ATP hydrolysis activity"/>
    <property type="evidence" value="ECO:0007669"/>
    <property type="project" value="InterPro"/>
</dbReference>
<dbReference type="InterPro" id="IPR023298">
    <property type="entry name" value="ATPase_P-typ_TM_dom_sf"/>
</dbReference>
<dbReference type="InterPro" id="IPR006068">
    <property type="entry name" value="ATPase_P-typ_cation-transptr_C"/>
</dbReference>
<keyword evidence="6" id="KW-1278">Translocase</keyword>
<dbReference type="PANTHER" id="PTHR43294">
    <property type="entry name" value="SODIUM/POTASSIUM-TRANSPORTING ATPASE SUBUNIT ALPHA"/>
    <property type="match status" value="1"/>
</dbReference>
<feature type="transmembrane region" description="Helical" evidence="9">
    <location>
        <begin position="151"/>
        <end position="173"/>
    </location>
</feature>
<evidence type="ECO:0000256" key="4">
    <source>
        <dbReference type="ARBA" id="ARBA00022741"/>
    </source>
</evidence>
<dbReference type="InterPro" id="IPR001757">
    <property type="entry name" value="P_typ_ATPase"/>
</dbReference>
<name>A0A507D7I3_9FUNG</name>
<sequence>MSKSQDHFLLASTERLRAKAGAEFTSTNLEPATEVIPVFRTITQEVQTRPQGPNPDVDDIRNIDIHAVPLTEVLIRVGAVSIEDGGLDEVTAAERLKKNGPNILKPPTERYILKFLGFYFGGFCLLMWCAAAIIFLTYYPLPQMDGTIPSPYNLAVVIMILIVILFQGTFYAWQDWSSSSVMGKINGLLASEAHVIRGGRACDIPAENLVVGDIVELKLGSKVPADCVILECSSDLAMDRSILTGESVAVSATNRTTDASFMESKNVGFMGTTVVNGAGKAVVVATGDSTIMGRIATLSGKKRTERTLLQKEIDKFIVFVATIAITCGVTCMLVWKYYLMTTPNPQYTLLGMLNNMCAIIVAFVPEGLPVAMSVTLTLIARRMAKQFVLVKNLTTIETLGSVSIICTDKTGTLTSNKMTLRDTSFAGIVGNVESVSSKAKNMFHAVAAQCCGADFTDDNSVSIPDRPASGDATDIAVLRAAESMGPVEPVRRSFKKLFEIPFNSRNKWMMTIQQASSNHDCFPGSTLFIKGAPDVLLSKITKALAPDGTIVAFEAGIRTRVVQTQEQWSSEGKRVIAFAYRPVEFNTTSGKLSQEERAMQSISDLVLVGMGAIVDPPRPETRATIDTCRTAHIRVAMVTGDFKLTAVAIAREVNIITANVVDSITTMRNRSNSEFPSYPDTKPSLLSRLSKKVFKTTTPIQVRAEISEIEESNRAIAVSGSEIADLSESDWDRICLYRELVFARTSPEQKLKIVDEFKARGEVVAVTGDGVNDSPALKAANVGVAMGGGSEVAMEAASLVLIDNNFSSLLAGIESGRLCFDNIKKVIMYLIPCGTWSELWPVLLSIFIGIPLPLNTAMDLVICCITDVFPSMALIYESPESTLMTRPPRVPTKDSLVNGKMFAHVYLFIGLMQTFCAHALWFTYWYRSAGVSFSDLVFMYGKLAADPVTFPSGVQVPAAEYTQHLYNANSVYFVALNPFWGPTRNLYLPAAGLISLCVAIFFVYTPGFNSLFQTGPIPVEYWFLPLPCAMFVLLMDELRKMGYRSFGPHSLFGKLCW</sequence>
<dbReference type="SFLD" id="SFLDG00002">
    <property type="entry name" value="C1.7:_P-type_atpase_like"/>
    <property type="match status" value="1"/>
</dbReference>
<dbReference type="GO" id="GO:0030007">
    <property type="term" value="P:intracellular potassium ion homeostasis"/>
    <property type="evidence" value="ECO:0007669"/>
    <property type="project" value="TreeGrafter"/>
</dbReference>
<dbReference type="InterPro" id="IPR023214">
    <property type="entry name" value="HAD_sf"/>
</dbReference>
<dbReference type="SFLD" id="SFLDF00027">
    <property type="entry name" value="p-type_atpase"/>
    <property type="match status" value="1"/>
</dbReference>
<dbReference type="SMART" id="SM00831">
    <property type="entry name" value="Cation_ATPase_N"/>
    <property type="match status" value="1"/>
</dbReference>
<keyword evidence="12" id="KW-1185">Reference proteome</keyword>
<dbReference type="STRING" id="246404.A0A507D7I3"/>
<feature type="transmembrane region" description="Helical" evidence="9">
    <location>
        <begin position="115"/>
        <end position="139"/>
    </location>
</feature>
<dbReference type="EMBL" id="QEAP01001302">
    <property type="protein sequence ID" value="TPX47549.1"/>
    <property type="molecule type" value="Genomic_DNA"/>
</dbReference>
<evidence type="ECO:0000256" key="8">
    <source>
        <dbReference type="ARBA" id="ARBA00023136"/>
    </source>
</evidence>
<feature type="transmembrane region" description="Helical" evidence="9">
    <location>
        <begin position="905"/>
        <end position="926"/>
    </location>
</feature>
<evidence type="ECO:0000259" key="10">
    <source>
        <dbReference type="SMART" id="SM00831"/>
    </source>
</evidence>
<evidence type="ECO:0000256" key="2">
    <source>
        <dbReference type="ARBA" id="ARBA00022475"/>
    </source>
</evidence>
<protein>
    <recommendedName>
        <fullName evidence="10">Cation-transporting P-type ATPase N-terminal domain-containing protein</fullName>
    </recommendedName>
</protein>
<dbReference type="Pfam" id="PF00122">
    <property type="entry name" value="E1-E2_ATPase"/>
    <property type="match status" value="1"/>
</dbReference>
<keyword evidence="5" id="KW-0067">ATP-binding</keyword>
<feature type="transmembrane region" description="Helical" evidence="9">
    <location>
        <begin position="826"/>
        <end position="850"/>
    </location>
</feature>
<feature type="transmembrane region" description="Helical" evidence="9">
    <location>
        <begin position="316"/>
        <end position="338"/>
    </location>
</feature>
<dbReference type="GO" id="GO:0005524">
    <property type="term" value="F:ATP binding"/>
    <property type="evidence" value="ECO:0007669"/>
    <property type="project" value="UniProtKB-KW"/>
</dbReference>
<dbReference type="SUPFAM" id="SSF81665">
    <property type="entry name" value="Calcium ATPase, transmembrane domain M"/>
    <property type="match status" value="1"/>
</dbReference>
<dbReference type="Gene3D" id="2.70.150.10">
    <property type="entry name" value="Calcium-transporting ATPase, cytoplasmic transduction domain A"/>
    <property type="match status" value="1"/>
</dbReference>
<evidence type="ECO:0000256" key="7">
    <source>
        <dbReference type="ARBA" id="ARBA00022989"/>
    </source>
</evidence>
<dbReference type="PROSITE" id="PS00154">
    <property type="entry name" value="ATPASE_E1_E2"/>
    <property type="match status" value="1"/>
</dbReference>
<dbReference type="Pfam" id="PF00689">
    <property type="entry name" value="Cation_ATPase_C"/>
    <property type="match status" value="1"/>
</dbReference>
<dbReference type="AlphaFoldDB" id="A0A507D7I3"/>
<dbReference type="InterPro" id="IPR018303">
    <property type="entry name" value="ATPase_P-typ_P_site"/>
</dbReference>
<dbReference type="InterPro" id="IPR004014">
    <property type="entry name" value="ATPase_P-typ_cation-transptr_N"/>
</dbReference>
<dbReference type="Gene3D" id="3.40.1110.10">
    <property type="entry name" value="Calcium-transporting ATPase, cytoplasmic domain N"/>
    <property type="match status" value="1"/>
</dbReference>
<evidence type="ECO:0000256" key="5">
    <source>
        <dbReference type="ARBA" id="ARBA00022840"/>
    </source>
</evidence>
<dbReference type="GO" id="GO:0005886">
    <property type="term" value="C:plasma membrane"/>
    <property type="evidence" value="ECO:0007669"/>
    <property type="project" value="UniProtKB-SubCell"/>
</dbReference>
<dbReference type="GO" id="GO:1902600">
    <property type="term" value="P:proton transmembrane transport"/>
    <property type="evidence" value="ECO:0007669"/>
    <property type="project" value="TreeGrafter"/>
</dbReference>
<keyword evidence="4" id="KW-0547">Nucleotide-binding</keyword>
<keyword evidence="2" id="KW-1003">Cell membrane</keyword>
<feature type="domain" description="Cation-transporting P-type ATPase N-terminal" evidence="10">
    <location>
        <begin position="64"/>
        <end position="139"/>
    </location>
</feature>
<dbReference type="PANTHER" id="PTHR43294:SF21">
    <property type="entry name" value="CATION TRANSPORTING ATPASE"/>
    <property type="match status" value="1"/>
</dbReference>
<dbReference type="InterPro" id="IPR044492">
    <property type="entry name" value="P_typ_ATPase_HD_dom"/>
</dbReference>
<gene>
    <name evidence="11" type="ORF">CcCBS67573_g10245</name>
</gene>
<dbReference type="InterPro" id="IPR036412">
    <property type="entry name" value="HAD-like_sf"/>
</dbReference>
<accession>A0A507D7I3</accession>
<dbReference type="SUPFAM" id="SSF81660">
    <property type="entry name" value="Metal cation-transporting ATPase, ATP-binding domain N"/>
    <property type="match status" value="1"/>
</dbReference>
<evidence type="ECO:0000256" key="6">
    <source>
        <dbReference type="ARBA" id="ARBA00022967"/>
    </source>
</evidence>
<dbReference type="PRINTS" id="PR00119">
    <property type="entry name" value="CATATPASE"/>
</dbReference>
<dbReference type="GO" id="GO:0005391">
    <property type="term" value="F:P-type sodium:potassium-exchanging transporter activity"/>
    <property type="evidence" value="ECO:0007669"/>
    <property type="project" value="TreeGrafter"/>
</dbReference>
<dbReference type="SUPFAM" id="SSF81653">
    <property type="entry name" value="Calcium ATPase, transduction domain A"/>
    <property type="match status" value="1"/>
</dbReference>
<reference evidence="11 12" key="1">
    <citation type="journal article" date="2019" name="Sci. Rep.">
        <title>Comparative genomics of chytrid fungi reveal insights into the obligate biotrophic and pathogenic lifestyle of Synchytrium endobioticum.</title>
        <authorList>
            <person name="van de Vossenberg B.T.L.H."/>
            <person name="Warris S."/>
            <person name="Nguyen H.D.T."/>
            <person name="van Gent-Pelzer M.P.E."/>
            <person name="Joly D.L."/>
            <person name="van de Geest H.C."/>
            <person name="Bonants P.J.M."/>
            <person name="Smith D.S."/>
            <person name="Levesque C.A."/>
            <person name="van der Lee T.A.J."/>
        </authorList>
    </citation>
    <scope>NUCLEOTIDE SEQUENCE [LARGE SCALE GENOMIC DNA]</scope>
    <source>
        <strain evidence="11 12">CBS 675.73</strain>
    </source>
</reference>
<evidence type="ECO:0000313" key="12">
    <source>
        <dbReference type="Proteomes" id="UP000320333"/>
    </source>
</evidence>
<dbReference type="InterPro" id="IPR050510">
    <property type="entry name" value="Cation_transp_ATPase_P-type"/>
</dbReference>
<dbReference type="Pfam" id="PF08282">
    <property type="entry name" value="Hydrolase_3"/>
    <property type="match status" value="1"/>
</dbReference>
<evidence type="ECO:0000256" key="9">
    <source>
        <dbReference type="SAM" id="Phobius"/>
    </source>
</evidence>
<dbReference type="SUPFAM" id="SSF56784">
    <property type="entry name" value="HAD-like"/>
    <property type="match status" value="1"/>
</dbReference>
<dbReference type="SFLD" id="SFLDS00003">
    <property type="entry name" value="Haloacid_Dehalogenase"/>
    <property type="match status" value="1"/>
</dbReference>
<keyword evidence="3 9" id="KW-0812">Transmembrane</keyword>
<dbReference type="Pfam" id="PF13246">
    <property type="entry name" value="Cation_ATPase"/>
    <property type="match status" value="1"/>
</dbReference>
<evidence type="ECO:0000256" key="3">
    <source>
        <dbReference type="ARBA" id="ARBA00022692"/>
    </source>
</evidence>
<evidence type="ECO:0000313" key="11">
    <source>
        <dbReference type="EMBL" id="TPX47549.1"/>
    </source>
</evidence>
<dbReference type="Proteomes" id="UP000320333">
    <property type="component" value="Unassembled WGS sequence"/>
</dbReference>
<feature type="transmembrane region" description="Helical" evidence="9">
    <location>
        <begin position="1017"/>
        <end position="1035"/>
    </location>
</feature>
<dbReference type="InterPro" id="IPR008250">
    <property type="entry name" value="ATPase_P-typ_transduc_dom_A_sf"/>
</dbReference>
<keyword evidence="8 9" id="KW-0472">Membrane</keyword>
<dbReference type="InterPro" id="IPR059000">
    <property type="entry name" value="ATPase_P-type_domA"/>
</dbReference>
<evidence type="ECO:0000256" key="1">
    <source>
        <dbReference type="ARBA" id="ARBA00004651"/>
    </source>
</evidence>
<dbReference type="GO" id="GO:0036376">
    <property type="term" value="P:sodium ion export across plasma membrane"/>
    <property type="evidence" value="ECO:0007669"/>
    <property type="project" value="TreeGrafter"/>
</dbReference>
<feature type="transmembrane region" description="Helical" evidence="9">
    <location>
        <begin position="986"/>
        <end position="1005"/>
    </location>
</feature>
<dbReference type="GO" id="GO:0006883">
    <property type="term" value="P:intracellular sodium ion homeostasis"/>
    <property type="evidence" value="ECO:0007669"/>
    <property type="project" value="TreeGrafter"/>
</dbReference>
<comment type="caution">
    <text evidence="11">The sequence shown here is derived from an EMBL/GenBank/DDBJ whole genome shotgun (WGS) entry which is preliminary data.</text>
</comment>
<organism evidence="11 12">
    <name type="scientific">Chytriomyces confervae</name>
    <dbReference type="NCBI Taxonomy" id="246404"/>
    <lineage>
        <taxon>Eukaryota</taxon>
        <taxon>Fungi</taxon>
        <taxon>Fungi incertae sedis</taxon>
        <taxon>Chytridiomycota</taxon>
        <taxon>Chytridiomycota incertae sedis</taxon>
        <taxon>Chytridiomycetes</taxon>
        <taxon>Chytridiales</taxon>
        <taxon>Chytriomycetaceae</taxon>
        <taxon>Chytriomyces</taxon>
    </lineage>
</organism>
<dbReference type="GO" id="GO:1990573">
    <property type="term" value="P:potassium ion import across plasma membrane"/>
    <property type="evidence" value="ECO:0007669"/>
    <property type="project" value="TreeGrafter"/>
</dbReference>
<dbReference type="Gene3D" id="1.20.1110.10">
    <property type="entry name" value="Calcium-transporting ATPase, transmembrane domain"/>
    <property type="match status" value="1"/>
</dbReference>
<feature type="transmembrane region" description="Helical" evidence="9">
    <location>
        <begin position="358"/>
        <end position="379"/>
    </location>
</feature>
<comment type="subcellular location">
    <subcellularLocation>
        <location evidence="1">Cell membrane</location>
        <topology evidence="1">Multi-pass membrane protein</topology>
    </subcellularLocation>
</comment>
<keyword evidence="7 9" id="KW-1133">Transmembrane helix</keyword>
<dbReference type="InterPro" id="IPR023299">
    <property type="entry name" value="ATPase_P-typ_cyto_dom_N"/>
</dbReference>
<dbReference type="OrthoDB" id="158672at2759"/>
<dbReference type="Gene3D" id="3.40.50.1000">
    <property type="entry name" value="HAD superfamily/HAD-like"/>
    <property type="match status" value="1"/>
</dbReference>